<evidence type="ECO:0000256" key="2">
    <source>
        <dbReference type="ARBA" id="ARBA00022630"/>
    </source>
</evidence>
<comment type="similarity">
    <text evidence="9">In the N-terminal section; belongs to the FAD-binding oxidoreductase type 6 family.</text>
</comment>
<sequence>MAATPQPALAFWTDSEALECVSYLPETPQTATFTFQAPSGALFRFDPGQFITLELPVPGGPLHRTYTISSSPSRPISLTVTVKAQPGSIGTRWMLDSLRPGMRVKAIGPAGEFSNARHAAAKYLFISAGSGITPMMSMTTRMYDAGRDMDIVFINCARRPSDIIFRQRLEHMASRSPGISLTWVVEEPDPYSPWTGIKGQFNQLILGLVAPDYLDREVFCCGPEPFMRAVREALAGLGYDMARYHQESFHAPAAQAEQVPDDVVPDEDSAVEISFTRSGKRTKVAETETLLAAARAAGVAVPSGCTFGVCGTCKLRKTEGQVHMVHNGGITDDDIAAGYILACCSHPIGNVTLEA</sequence>
<keyword evidence="6" id="KW-0560">Oxidoreductase</keyword>
<dbReference type="CDD" id="cd06215">
    <property type="entry name" value="FNR_iron_sulfur_binding_1"/>
    <property type="match status" value="1"/>
</dbReference>
<name>A0ABY8QNL6_9RHOB</name>
<evidence type="ECO:0000256" key="8">
    <source>
        <dbReference type="ARBA" id="ARBA00023014"/>
    </source>
</evidence>
<protein>
    <submittedName>
        <fullName evidence="12">Hybrid-cluster NAD(P)-dependent oxidoreductase</fullName>
    </submittedName>
</protein>
<evidence type="ECO:0000313" key="13">
    <source>
        <dbReference type="Proteomes" id="UP001241605"/>
    </source>
</evidence>
<dbReference type="SUPFAM" id="SSF63380">
    <property type="entry name" value="Riboflavin synthase domain-like"/>
    <property type="match status" value="1"/>
</dbReference>
<evidence type="ECO:0000313" key="12">
    <source>
        <dbReference type="EMBL" id="WGW05633.1"/>
    </source>
</evidence>
<dbReference type="InterPro" id="IPR001433">
    <property type="entry name" value="OxRdtase_FAD/NAD-bd"/>
</dbReference>
<dbReference type="InterPro" id="IPR050415">
    <property type="entry name" value="MRET"/>
</dbReference>
<dbReference type="InterPro" id="IPR008333">
    <property type="entry name" value="Cbr1-like_FAD-bd_dom"/>
</dbReference>
<dbReference type="PANTHER" id="PTHR47354:SF6">
    <property type="entry name" value="NADH OXIDOREDUCTASE HCR"/>
    <property type="match status" value="1"/>
</dbReference>
<keyword evidence="3" id="KW-0001">2Fe-2S</keyword>
<gene>
    <name evidence="12" type="ORF">QF118_08830</name>
</gene>
<evidence type="ECO:0000259" key="10">
    <source>
        <dbReference type="PROSITE" id="PS51085"/>
    </source>
</evidence>
<dbReference type="InterPro" id="IPR036010">
    <property type="entry name" value="2Fe-2S_ferredoxin-like_sf"/>
</dbReference>
<evidence type="ECO:0000256" key="6">
    <source>
        <dbReference type="ARBA" id="ARBA00023002"/>
    </source>
</evidence>
<keyword evidence="7" id="KW-0408">Iron</keyword>
<dbReference type="PANTHER" id="PTHR47354">
    <property type="entry name" value="NADH OXIDOREDUCTASE HCR"/>
    <property type="match status" value="1"/>
</dbReference>
<dbReference type="CDD" id="cd00207">
    <property type="entry name" value="fer2"/>
    <property type="match status" value="1"/>
</dbReference>
<feature type="domain" description="2Fe-2S ferredoxin-type" evidence="10">
    <location>
        <begin position="271"/>
        <end position="355"/>
    </location>
</feature>
<keyword evidence="13" id="KW-1185">Reference proteome</keyword>
<keyword evidence="4" id="KW-0479">Metal-binding</keyword>
<evidence type="ECO:0000256" key="9">
    <source>
        <dbReference type="ARBA" id="ARBA00061434"/>
    </source>
</evidence>
<dbReference type="InterPro" id="IPR012675">
    <property type="entry name" value="Beta-grasp_dom_sf"/>
</dbReference>
<dbReference type="Pfam" id="PF00175">
    <property type="entry name" value="NAD_binding_1"/>
    <property type="match status" value="1"/>
</dbReference>
<dbReference type="PROSITE" id="PS51085">
    <property type="entry name" value="2FE2S_FER_2"/>
    <property type="match status" value="1"/>
</dbReference>
<evidence type="ECO:0000256" key="7">
    <source>
        <dbReference type="ARBA" id="ARBA00023004"/>
    </source>
</evidence>
<dbReference type="Pfam" id="PF00970">
    <property type="entry name" value="FAD_binding_6"/>
    <property type="match status" value="1"/>
</dbReference>
<evidence type="ECO:0000256" key="1">
    <source>
        <dbReference type="ARBA" id="ARBA00001974"/>
    </source>
</evidence>
<dbReference type="Gene3D" id="2.40.30.10">
    <property type="entry name" value="Translation factors"/>
    <property type="match status" value="1"/>
</dbReference>
<dbReference type="PROSITE" id="PS00197">
    <property type="entry name" value="2FE2S_FER_1"/>
    <property type="match status" value="1"/>
</dbReference>
<dbReference type="Proteomes" id="UP001241605">
    <property type="component" value="Chromosome"/>
</dbReference>
<evidence type="ECO:0000256" key="3">
    <source>
        <dbReference type="ARBA" id="ARBA00022714"/>
    </source>
</evidence>
<comment type="cofactor">
    <cofactor evidence="1">
        <name>FAD</name>
        <dbReference type="ChEBI" id="CHEBI:57692"/>
    </cofactor>
</comment>
<keyword evidence="2" id="KW-0285">Flavoprotein</keyword>
<reference evidence="12 13" key="1">
    <citation type="submission" date="2023-05" db="EMBL/GenBank/DDBJ databases">
        <title>YMD87, complete Genome.</title>
        <authorList>
            <person name="Zhang J."/>
            <person name="Xu X."/>
        </authorList>
    </citation>
    <scope>NUCLEOTIDE SEQUENCE [LARGE SCALE GENOMIC DNA]</scope>
    <source>
        <strain evidence="12 13">YMD87</strain>
    </source>
</reference>
<accession>A0ABY8QNL6</accession>
<dbReference type="InterPro" id="IPR006058">
    <property type="entry name" value="2Fe2S_fd_BS"/>
</dbReference>
<feature type="domain" description="FAD-binding FR-type" evidence="11">
    <location>
        <begin position="13"/>
        <end position="116"/>
    </location>
</feature>
<dbReference type="PRINTS" id="PR00410">
    <property type="entry name" value="PHEHYDRXLASE"/>
</dbReference>
<dbReference type="InterPro" id="IPR017927">
    <property type="entry name" value="FAD-bd_FR_type"/>
</dbReference>
<dbReference type="Gene3D" id="3.40.50.80">
    <property type="entry name" value="Nucleotide-binding domain of ferredoxin-NADP reductase (FNR) module"/>
    <property type="match status" value="1"/>
</dbReference>
<keyword evidence="5" id="KW-0274">FAD</keyword>
<dbReference type="PROSITE" id="PS51384">
    <property type="entry name" value="FAD_FR"/>
    <property type="match status" value="1"/>
</dbReference>
<dbReference type="Gene3D" id="3.10.20.30">
    <property type="match status" value="1"/>
</dbReference>
<dbReference type="EMBL" id="CP124616">
    <property type="protein sequence ID" value="WGW05633.1"/>
    <property type="molecule type" value="Genomic_DNA"/>
</dbReference>
<keyword evidence="8" id="KW-0411">Iron-sulfur</keyword>
<dbReference type="InterPro" id="IPR017938">
    <property type="entry name" value="Riboflavin_synthase-like_b-brl"/>
</dbReference>
<evidence type="ECO:0000259" key="11">
    <source>
        <dbReference type="PROSITE" id="PS51384"/>
    </source>
</evidence>
<dbReference type="SUPFAM" id="SSF52343">
    <property type="entry name" value="Ferredoxin reductase-like, C-terminal NADP-linked domain"/>
    <property type="match status" value="1"/>
</dbReference>
<organism evidence="12 13">
    <name type="scientific">Tropicibacter oceani</name>
    <dbReference type="NCBI Taxonomy" id="3058420"/>
    <lineage>
        <taxon>Bacteria</taxon>
        <taxon>Pseudomonadati</taxon>
        <taxon>Pseudomonadota</taxon>
        <taxon>Alphaproteobacteria</taxon>
        <taxon>Rhodobacterales</taxon>
        <taxon>Roseobacteraceae</taxon>
        <taxon>Tropicibacter</taxon>
    </lineage>
</organism>
<dbReference type="Pfam" id="PF00111">
    <property type="entry name" value="Fer2"/>
    <property type="match status" value="1"/>
</dbReference>
<proteinExistence type="inferred from homology"/>
<dbReference type="SUPFAM" id="SSF54292">
    <property type="entry name" value="2Fe-2S ferredoxin-like"/>
    <property type="match status" value="1"/>
</dbReference>
<dbReference type="InterPro" id="IPR001041">
    <property type="entry name" value="2Fe-2S_ferredoxin-type"/>
</dbReference>
<dbReference type="RefSeq" id="WP_282302257.1">
    <property type="nucleotide sequence ID" value="NZ_CP124616.1"/>
</dbReference>
<dbReference type="InterPro" id="IPR039261">
    <property type="entry name" value="FNR_nucleotide-bd"/>
</dbReference>
<evidence type="ECO:0000256" key="5">
    <source>
        <dbReference type="ARBA" id="ARBA00022827"/>
    </source>
</evidence>
<evidence type="ECO:0000256" key="4">
    <source>
        <dbReference type="ARBA" id="ARBA00022723"/>
    </source>
</evidence>